<evidence type="ECO:0000313" key="2">
    <source>
        <dbReference type="EMBL" id="SHK40714.1"/>
    </source>
</evidence>
<name>A0A1M6S7D7_PARC5</name>
<accession>A0A1M6S7D7</accession>
<dbReference type="STRING" id="1121301.SAMN02745912_03212"/>
<evidence type="ECO:0000256" key="1">
    <source>
        <dbReference type="SAM" id="MobiDB-lite"/>
    </source>
</evidence>
<organism evidence="2 3">
    <name type="scientific">Paramaledivibacter caminithermalis (strain DSM 15212 / CIP 107654 / DViRD3)</name>
    <name type="common">Clostridium caminithermale</name>
    <dbReference type="NCBI Taxonomy" id="1121301"/>
    <lineage>
        <taxon>Bacteria</taxon>
        <taxon>Bacillati</taxon>
        <taxon>Bacillota</taxon>
        <taxon>Clostridia</taxon>
        <taxon>Peptostreptococcales</taxon>
        <taxon>Caminicellaceae</taxon>
        <taxon>Paramaledivibacter</taxon>
    </lineage>
</organism>
<dbReference type="AlphaFoldDB" id="A0A1M6S7D7"/>
<dbReference type="Proteomes" id="UP000184465">
    <property type="component" value="Unassembled WGS sequence"/>
</dbReference>
<feature type="compositionally biased region" description="Polar residues" evidence="1">
    <location>
        <begin position="163"/>
        <end position="174"/>
    </location>
</feature>
<evidence type="ECO:0000313" key="3">
    <source>
        <dbReference type="Proteomes" id="UP000184465"/>
    </source>
</evidence>
<keyword evidence="3" id="KW-1185">Reference proteome</keyword>
<feature type="compositionally biased region" description="Low complexity" evidence="1">
    <location>
        <begin position="189"/>
        <end position="221"/>
    </location>
</feature>
<dbReference type="RefSeq" id="WP_073152364.1">
    <property type="nucleotide sequence ID" value="NZ_FRAG01000056.1"/>
</dbReference>
<protein>
    <recommendedName>
        <fullName evidence="4">DUF4247 domain-containing protein</fullName>
    </recommendedName>
</protein>
<proteinExistence type="predicted"/>
<evidence type="ECO:0008006" key="4">
    <source>
        <dbReference type="Google" id="ProtNLM"/>
    </source>
</evidence>
<sequence length="230" mass="26109">MNKIAKYIFFIFLILLLVFIFLPMPSIAKKIENDKAFKYSTSITGNYSNSDRANVYTTNMSVPDTAAYIIREIRPESYTDLSNEDQIQLVYDDYYILIYKGEGAVTYVQVSSRKFVHRNGYHRLYRPFNRNIIVFYDRSYRSRGYYRTDNNRYGGGYSNSSSTQVLNTSNNGSKIRTDKNASSKIRTDSNSSSKIKTKSSSFNSVPSSKSIRTGSSGTRTSFGGGTSFGK</sequence>
<dbReference type="EMBL" id="FRAG01000056">
    <property type="protein sequence ID" value="SHK40714.1"/>
    <property type="molecule type" value="Genomic_DNA"/>
</dbReference>
<feature type="compositionally biased region" description="Basic and acidic residues" evidence="1">
    <location>
        <begin position="175"/>
        <end position="187"/>
    </location>
</feature>
<feature type="region of interest" description="Disordered" evidence="1">
    <location>
        <begin position="147"/>
        <end position="230"/>
    </location>
</feature>
<gene>
    <name evidence="2" type="ORF">SAMN02745912_03212</name>
</gene>
<reference evidence="2 3" key="1">
    <citation type="submission" date="2016-11" db="EMBL/GenBank/DDBJ databases">
        <authorList>
            <person name="Jaros S."/>
            <person name="Januszkiewicz K."/>
            <person name="Wedrychowicz H."/>
        </authorList>
    </citation>
    <scope>NUCLEOTIDE SEQUENCE [LARGE SCALE GENOMIC DNA]</scope>
    <source>
        <strain evidence="2 3">DSM 15212</strain>
    </source>
</reference>
<dbReference type="OrthoDB" id="2083990at2"/>